<feature type="compositionally biased region" description="Basic residues" evidence="1">
    <location>
        <begin position="20"/>
        <end position="42"/>
    </location>
</feature>
<protein>
    <submittedName>
        <fullName evidence="2">Uncharacterized protein</fullName>
    </submittedName>
</protein>
<dbReference type="AlphaFoldDB" id="A0A2P9DT25"/>
<dbReference type="Proteomes" id="UP000240500">
    <property type="component" value="Unassembled WGS sequence"/>
</dbReference>
<evidence type="ECO:0000313" key="2">
    <source>
        <dbReference type="EMBL" id="SOV84152.1"/>
    </source>
</evidence>
<reference evidence="2 3" key="1">
    <citation type="submission" date="2016-09" db="EMBL/GenBank/DDBJ databases">
        <authorList>
            <consortium name="Pathogen Informatics"/>
        </authorList>
    </citation>
    <scope>NUCLEOTIDE SEQUENCE [LARGE SCALE GENOMIC DNA]</scope>
</reference>
<dbReference type="EMBL" id="OFAE01000022">
    <property type="protein sequence ID" value="SOV84152.1"/>
    <property type="molecule type" value="Genomic_DNA"/>
</dbReference>
<organism evidence="2 3">
    <name type="scientific">Plasmodium reichenowi</name>
    <dbReference type="NCBI Taxonomy" id="5854"/>
    <lineage>
        <taxon>Eukaryota</taxon>
        <taxon>Sar</taxon>
        <taxon>Alveolata</taxon>
        <taxon>Apicomplexa</taxon>
        <taxon>Aconoidasida</taxon>
        <taxon>Haemosporida</taxon>
        <taxon>Plasmodiidae</taxon>
        <taxon>Plasmodium</taxon>
        <taxon>Plasmodium (Laverania)</taxon>
    </lineage>
</organism>
<name>A0A2P9DT25_PLARE</name>
<dbReference type="VEuPathDB" id="PlasmoDB:PRG01_0036000"/>
<evidence type="ECO:0000256" key="1">
    <source>
        <dbReference type="SAM" id="MobiDB-lite"/>
    </source>
</evidence>
<sequence length="48" mass="6037">MLDSVEEDTSEKKYKGLLAKLKKRKRKHKHRKPHNYYARRNKKREEKR</sequence>
<proteinExistence type="predicted"/>
<feature type="region of interest" description="Disordered" evidence="1">
    <location>
        <begin position="1"/>
        <end position="48"/>
    </location>
</feature>
<accession>A0A2P9DT25</accession>
<evidence type="ECO:0000313" key="3">
    <source>
        <dbReference type="Proteomes" id="UP000240500"/>
    </source>
</evidence>
<gene>
    <name evidence="2" type="ORF">PRG01_0036000</name>
</gene>